<dbReference type="EMBL" id="JAGUCN010000011">
    <property type="protein sequence ID" value="MBS2211927.1"/>
    <property type="molecule type" value="Genomic_DNA"/>
</dbReference>
<feature type="chain" id="PRO_5046268495" evidence="5">
    <location>
        <begin position="19"/>
        <end position="359"/>
    </location>
</feature>
<feature type="signal peptide" evidence="5">
    <location>
        <begin position="1"/>
        <end position="18"/>
    </location>
</feature>
<dbReference type="Pfam" id="PF18348">
    <property type="entry name" value="SH3_16"/>
    <property type="match status" value="1"/>
</dbReference>
<feature type="domain" description="NlpC/P60" evidence="6">
    <location>
        <begin position="235"/>
        <end position="359"/>
    </location>
</feature>
<dbReference type="PROSITE" id="PS51257">
    <property type="entry name" value="PROKAR_LIPOPROTEIN"/>
    <property type="match status" value="1"/>
</dbReference>
<comment type="caution">
    <text evidence="7">The sequence shown here is derived from an EMBL/GenBank/DDBJ whole genome shotgun (WGS) entry which is preliminary data.</text>
</comment>
<evidence type="ECO:0000313" key="8">
    <source>
        <dbReference type="Proteomes" id="UP000721861"/>
    </source>
</evidence>
<accession>A0ABS5KAP7</accession>
<evidence type="ECO:0000259" key="6">
    <source>
        <dbReference type="PROSITE" id="PS51935"/>
    </source>
</evidence>
<evidence type="ECO:0000256" key="5">
    <source>
        <dbReference type="SAM" id="SignalP"/>
    </source>
</evidence>
<evidence type="ECO:0000256" key="1">
    <source>
        <dbReference type="ARBA" id="ARBA00007074"/>
    </source>
</evidence>
<comment type="similarity">
    <text evidence="1">Belongs to the peptidase C40 family.</text>
</comment>
<reference evidence="7 8" key="1">
    <citation type="journal article" date="2014" name="Int. J. Syst. Evol. Microbiol.">
        <title>Carboxylicivirga gen. nov. in the family Marinilabiliaceae with two novel species, Carboxylicivirga mesophila sp. nov. and Carboxylicivirga taeanensis sp. nov., and reclassification of Cytophaga fermentans as Saccharicrinis fermentans gen. nov., comb. nov.</title>
        <authorList>
            <person name="Yang S.H."/>
            <person name="Seo H.S."/>
            <person name="Woo J.H."/>
            <person name="Oh H.M."/>
            <person name="Jang H."/>
            <person name="Lee J.H."/>
            <person name="Kim S.J."/>
            <person name="Kwon K.K."/>
        </authorList>
    </citation>
    <scope>NUCLEOTIDE SEQUENCE [LARGE SCALE GENOMIC DNA]</scope>
    <source>
        <strain evidence="7 8">JCM 18290</strain>
    </source>
</reference>
<dbReference type="PROSITE" id="PS51935">
    <property type="entry name" value="NLPC_P60"/>
    <property type="match status" value="1"/>
</dbReference>
<dbReference type="PANTHER" id="PTHR47053">
    <property type="entry name" value="MUREIN DD-ENDOPEPTIDASE MEPH-RELATED"/>
    <property type="match status" value="1"/>
</dbReference>
<dbReference type="SUPFAM" id="SSF54001">
    <property type="entry name" value="Cysteine proteinases"/>
    <property type="match status" value="1"/>
</dbReference>
<dbReference type="PANTHER" id="PTHR47053:SF1">
    <property type="entry name" value="MUREIN DD-ENDOPEPTIDASE MEPH-RELATED"/>
    <property type="match status" value="1"/>
</dbReference>
<dbReference type="InterPro" id="IPR000064">
    <property type="entry name" value="NLP_P60_dom"/>
</dbReference>
<dbReference type="InterPro" id="IPR051202">
    <property type="entry name" value="Peptidase_C40"/>
</dbReference>
<keyword evidence="4" id="KW-0788">Thiol protease</keyword>
<organism evidence="7 8">
    <name type="scientific">Carboxylicivirga mesophila</name>
    <dbReference type="NCBI Taxonomy" id="1166478"/>
    <lineage>
        <taxon>Bacteria</taxon>
        <taxon>Pseudomonadati</taxon>
        <taxon>Bacteroidota</taxon>
        <taxon>Bacteroidia</taxon>
        <taxon>Marinilabiliales</taxon>
        <taxon>Marinilabiliaceae</taxon>
        <taxon>Carboxylicivirga</taxon>
    </lineage>
</organism>
<gene>
    <name evidence="7" type="ORF">KEM09_10955</name>
</gene>
<keyword evidence="5" id="KW-0732">Signal</keyword>
<dbReference type="Gene3D" id="3.90.1720.10">
    <property type="entry name" value="endopeptidase domain like (from Nostoc punctiforme)"/>
    <property type="match status" value="1"/>
</dbReference>
<evidence type="ECO:0000256" key="3">
    <source>
        <dbReference type="ARBA" id="ARBA00022801"/>
    </source>
</evidence>
<protein>
    <submittedName>
        <fullName evidence="7">C40 family peptidase</fullName>
    </submittedName>
</protein>
<dbReference type="InterPro" id="IPR038765">
    <property type="entry name" value="Papain-like_cys_pep_sf"/>
</dbReference>
<dbReference type="InterPro" id="IPR041382">
    <property type="entry name" value="SH3_16"/>
</dbReference>
<dbReference type="Gene3D" id="2.30.30.40">
    <property type="entry name" value="SH3 Domains"/>
    <property type="match status" value="2"/>
</dbReference>
<dbReference type="Proteomes" id="UP000721861">
    <property type="component" value="Unassembled WGS sequence"/>
</dbReference>
<dbReference type="Pfam" id="PF00877">
    <property type="entry name" value="NLPC_P60"/>
    <property type="match status" value="1"/>
</dbReference>
<keyword evidence="8" id="KW-1185">Reference proteome</keyword>
<name>A0ABS5KAP7_9BACT</name>
<sequence length="359" mass="39630">MKKNLLLLSLAVIVLLYACEKATVKQGLIIEQVEAKWVPDSRVDVFDVELVYSQGTLLVKGETTIAEAKDELLAKLGQTDKLIDSLVVLPISSIEKKWAVTTLSLANLRDEPKHSAQLVSQTIMGTPVRILKQKGGWSLVQSPDGYIAWTNNSSLAFMNEAEFDAWRSAKRVLVLSDGWLEDGFGHHVSDLVKGSLLTVVEKQKDKVIITLPDGRSGSVESDIVREFDMTGDLPALKGEKLIEVSKEFMGLPYLWGGTSSKAVDCSGFLKNIYFLNGYILARDASQQIKYGQPVPLQVEALQVGDLLFFGDAESKKVTHVGMYIGDTEFIHSSGRVKVNSLDETRENYSGYRRASWLGA</sequence>
<dbReference type="RefSeq" id="WP_212228273.1">
    <property type="nucleotide sequence ID" value="NZ_JAGUCN010000011.1"/>
</dbReference>
<evidence type="ECO:0000256" key="4">
    <source>
        <dbReference type="ARBA" id="ARBA00022807"/>
    </source>
</evidence>
<evidence type="ECO:0000256" key="2">
    <source>
        <dbReference type="ARBA" id="ARBA00022670"/>
    </source>
</evidence>
<keyword evidence="3" id="KW-0378">Hydrolase</keyword>
<keyword evidence="2" id="KW-0645">Protease</keyword>
<proteinExistence type="inferred from homology"/>
<evidence type="ECO:0000313" key="7">
    <source>
        <dbReference type="EMBL" id="MBS2211927.1"/>
    </source>
</evidence>